<accession>A0A161RX47</accession>
<evidence type="ECO:0000313" key="2">
    <source>
        <dbReference type="EMBL" id="KZE69316.1"/>
    </source>
</evidence>
<name>A0A161RX47_9BACL</name>
<keyword evidence="1" id="KW-0812">Transmembrane</keyword>
<gene>
    <name evidence="2" type="ORF">AWM68_03350</name>
</gene>
<keyword evidence="3" id="KW-1185">Reference proteome</keyword>
<feature type="transmembrane region" description="Helical" evidence="1">
    <location>
        <begin position="21"/>
        <end position="41"/>
    </location>
</feature>
<dbReference type="Proteomes" id="UP000076567">
    <property type="component" value="Unassembled WGS sequence"/>
</dbReference>
<reference evidence="3" key="1">
    <citation type="submission" date="2016-01" db="EMBL/GenBank/DDBJ databases">
        <title>Draft genome of Chromobacterium sp. F49.</title>
        <authorList>
            <person name="Hong K.W."/>
        </authorList>
    </citation>
    <scope>NUCLEOTIDE SEQUENCE [LARGE SCALE GENOMIC DNA]</scope>
    <source>
        <strain evidence="3">P7IIIA</strain>
    </source>
</reference>
<protein>
    <submittedName>
        <fullName evidence="2">Uncharacterized protein</fullName>
    </submittedName>
</protein>
<keyword evidence="1" id="KW-1133">Transmembrane helix</keyword>
<dbReference type="EMBL" id="LRFC01000001">
    <property type="protein sequence ID" value="KZE69316.1"/>
    <property type="molecule type" value="Genomic_DNA"/>
</dbReference>
<comment type="caution">
    <text evidence="2">The sequence shown here is derived from an EMBL/GenBank/DDBJ whole genome shotgun (WGS) entry which is preliminary data.</text>
</comment>
<proteinExistence type="predicted"/>
<dbReference type="AlphaFoldDB" id="A0A161RX47"/>
<sequence>MSISKVEFKLEMKEENKSFSFILIVIFVGSIFSLLVLLFAGSDQSMIYAQITASEWGEAELQNNEPMKYRLLSDSEKVKYVDIVSETNKGDQPTYSFKNKDMFQWKITRNEYVYKFHYYNMKNCEECQKDVWVRVRKEEIGWVVPHIQFSETMAEPLIHGIERVQIPTSEDQEKELEEKKSIIVKLFNL</sequence>
<organism evidence="2 3">
    <name type="scientific">Fictibacillus phosphorivorans</name>
    <dbReference type="NCBI Taxonomy" id="1221500"/>
    <lineage>
        <taxon>Bacteria</taxon>
        <taxon>Bacillati</taxon>
        <taxon>Bacillota</taxon>
        <taxon>Bacilli</taxon>
        <taxon>Bacillales</taxon>
        <taxon>Fictibacillaceae</taxon>
        <taxon>Fictibacillus</taxon>
    </lineage>
</organism>
<dbReference type="RefSeq" id="WP_066236817.1">
    <property type="nucleotide sequence ID" value="NZ_LRFC01000001.1"/>
</dbReference>
<keyword evidence="1" id="KW-0472">Membrane</keyword>
<dbReference type="OrthoDB" id="2969589at2"/>
<evidence type="ECO:0000313" key="3">
    <source>
        <dbReference type="Proteomes" id="UP000076567"/>
    </source>
</evidence>
<evidence type="ECO:0000256" key="1">
    <source>
        <dbReference type="SAM" id="Phobius"/>
    </source>
</evidence>